<gene>
    <name evidence="1" type="ORF">ACFOOI_13735</name>
</gene>
<accession>A0ABV7YWG3</accession>
<proteinExistence type="predicted"/>
<dbReference type="RefSeq" id="WP_379838558.1">
    <property type="nucleotide sequence ID" value="NZ_JBHRYQ010000001.1"/>
</dbReference>
<reference evidence="2" key="1">
    <citation type="journal article" date="2019" name="Int. J. Syst. Evol. Microbiol.">
        <title>The Global Catalogue of Microorganisms (GCM) 10K type strain sequencing project: providing services to taxonomists for standard genome sequencing and annotation.</title>
        <authorList>
            <consortium name="The Broad Institute Genomics Platform"/>
            <consortium name="The Broad Institute Genome Sequencing Center for Infectious Disease"/>
            <person name="Wu L."/>
            <person name="Ma J."/>
        </authorList>
    </citation>
    <scope>NUCLEOTIDE SEQUENCE [LARGE SCALE GENOMIC DNA]</scope>
    <source>
        <strain evidence="2">CECT 7956</strain>
    </source>
</reference>
<comment type="caution">
    <text evidence="1">The sequence shown here is derived from an EMBL/GenBank/DDBJ whole genome shotgun (WGS) entry which is preliminary data.</text>
</comment>
<evidence type="ECO:0000313" key="1">
    <source>
        <dbReference type="EMBL" id="MFC3811719.1"/>
    </source>
</evidence>
<dbReference type="EMBL" id="JBHRYQ010000001">
    <property type="protein sequence ID" value="MFC3811719.1"/>
    <property type="molecule type" value="Genomic_DNA"/>
</dbReference>
<name>A0ABV7YWG3_9BACT</name>
<keyword evidence="2" id="KW-1185">Reference proteome</keyword>
<evidence type="ECO:0008006" key="3">
    <source>
        <dbReference type="Google" id="ProtNLM"/>
    </source>
</evidence>
<protein>
    <recommendedName>
        <fullName evidence="3">Translocase</fullName>
    </recommendedName>
</protein>
<organism evidence="1 2">
    <name type="scientific">Lacihabitans lacunae</name>
    <dbReference type="NCBI Taxonomy" id="1028214"/>
    <lineage>
        <taxon>Bacteria</taxon>
        <taxon>Pseudomonadati</taxon>
        <taxon>Bacteroidota</taxon>
        <taxon>Cytophagia</taxon>
        <taxon>Cytophagales</taxon>
        <taxon>Leadbetterellaceae</taxon>
        <taxon>Lacihabitans</taxon>
    </lineage>
</organism>
<dbReference type="Proteomes" id="UP001595616">
    <property type="component" value="Unassembled WGS sequence"/>
</dbReference>
<sequence length="52" mass="6023">MIIFGGFFVEFICQQIIKAVGKVFGMQMYERRKEIRVEGAGLPAGKLKRMYH</sequence>
<evidence type="ECO:0000313" key="2">
    <source>
        <dbReference type="Proteomes" id="UP001595616"/>
    </source>
</evidence>